<sequence>MLFEIGSAVESTIYGYQGSIDLIAPNFWQVYDGPKSEGMWWLNQQSVEPTKDQINNERWYHVKGFGKESFFSCESRLRLISPVNFKDPLSFDGQIASVENQAGRLCLILDKRIESWSGKMPTLTIQNPTVTPFVGDWIYGTSQSVSIAADGLIYPYRRDQDILTQGW</sequence>
<gene>
    <name evidence="1" type="ORF">G8759_00355</name>
</gene>
<accession>A0A6G9AFH3</accession>
<keyword evidence="2" id="KW-1185">Reference proteome</keyword>
<organism evidence="1 2">
    <name type="scientific">Spirosoma aureum</name>
    <dbReference type="NCBI Taxonomy" id="2692134"/>
    <lineage>
        <taxon>Bacteria</taxon>
        <taxon>Pseudomonadati</taxon>
        <taxon>Bacteroidota</taxon>
        <taxon>Cytophagia</taxon>
        <taxon>Cytophagales</taxon>
        <taxon>Cytophagaceae</taxon>
        <taxon>Spirosoma</taxon>
    </lineage>
</organism>
<evidence type="ECO:0000313" key="2">
    <source>
        <dbReference type="Proteomes" id="UP000501802"/>
    </source>
</evidence>
<dbReference type="EMBL" id="CP050063">
    <property type="protein sequence ID" value="QIP11200.1"/>
    <property type="molecule type" value="Genomic_DNA"/>
</dbReference>
<dbReference type="Proteomes" id="UP000501802">
    <property type="component" value="Chromosome"/>
</dbReference>
<proteinExistence type="predicted"/>
<dbReference type="AlphaFoldDB" id="A0A6G9AFH3"/>
<evidence type="ECO:0000313" key="1">
    <source>
        <dbReference type="EMBL" id="QIP11200.1"/>
    </source>
</evidence>
<name>A0A6G9AFH3_9BACT</name>
<reference evidence="1 2" key="1">
    <citation type="submission" date="2020-03" db="EMBL/GenBank/DDBJ databases">
        <authorList>
            <person name="Kim M.K."/>
        </authorList>
    </citation>
    <scope>NUCLEOTIDE SEQUENCE [LARGE SCALE GENOMIC DNA]</scope>
    <source>
        <strain evidence="1 2">BT328</strain>
    </source>
</reference>
<dbReference type="KEGG" id="spib:G8759_00355"/>
<protein>
    <submittedName>
        <fullName evidence="1">Uncharacterized protein</fullName>
    </submittedName>
</protein>
<dbReference type="RefSeq" id="WP_167204220.1">
    <property type="nucleotide sequence ID" value="NZ_CP050063.1"/>
</dbReference>